<sequence>MTIGYEDLNSPFIAGQYSYKDKLIDVGQSQILDWETDSTIRFRPCGRIDSGIGLRIPRRNPV</sequence>
<accession>A0A364JSN2</accession>
<dbReference type="Proteomes" id="UP000249453">
    <property type="component" value="Unassembled WGS sequence"/>
</dbReference>
<gene>
    <name evidence="1" type="ORF">C7374_11842</name>
</gene>
<keyword evidence="2" id="KW-1185">Reference proteome</keyword>
<name>A0A364JSN2_9HYPH</name>
<reference evidence="1 2" key="1">
    <citation type="submission" date="2018-06" db="EMBL/GenBank/DDBJ databases">
        <title>Genomic Encyclopedia of Type Strains, Phase IV (KMG-IV): sequencing the most valuable type-strain genomes for metagenomic binning, comparative biology and taxonomic classification.</title>
        <authorList>
            <person name="Goeker M."/>
        </authorList>
    </citation>
    <scope>NUCLEOTIDE SEQUENCE [LARGE SCALE GENOMIC DNA]</scope>
    <source>
        <strain evidence="1 2">DSM 26720</strain>
    </source>
</reference>
<protein>
    <submittedName>
        <fullName evidence="1">Uncharacterized protein</fullName>
    </submittedName>
</protein>
<comment type="caution">
    <text evidence="1">The sequence shown here is derived from an EMBL/GenBank/DDBJ whole genome shotgun (WGS) entry which is preliminary data.</text>
</comment>
<dbReference type="AlphaFoldDB" id="A0A364JSN2"/>
<evidence type="ECO:0000313" key="2">
    <source>
        <dbReference type="Proteomes" id="UP000249453"/>
    </source>
</evidence>
<proteinExistence type="predicted"/>
<dbReference type="EMBL" id="QLMK01000018">
    <property type="protein sequence ID" value="RAK25925.1"/>
    <property type="molecule type" value="Genomic_DNA"/>
</dbReference>
<organism evidence="1 2">
    <name type="scientific">Falsochrobactrum ovis</name>
    <dbReference type="NCBI Taxonomy" id="1293442"/>
    <lineage>
        <taxon>Bacteria</taxon>
        <taxon>Pseudomonadati</taxon>
        <taxon>Pseudomonadota</taxon>
        <taxon>Alphaproteobacteria</taxon>
        <taxon>Hyphomicrobiales</taxon>
        <taxon>Brucellaceae</taxon>
        <taxon>Falsochrobactrum</taxon>
    </lineage>
</organism>
<evidence type="ECO:0000313" key="1">
    <source>
        <dbReference type="EMBL" id="RAK25925.1"/>
    </source>
</evidence>